<evidence type="ECO:0000313" key="3">
    <source>
        <dbReference type="Proteomes" id="UP000298652"/>
    </source>
</evidence>
<evidence type="ECO:0000256" key="1">
    <source>
        <dbReference type="SAM" id="MobiDB-lite"/>
    </source>
</evidence>
<dbReference type="AlphaFoldDB" id="A0A4U6TWN7"/>
<sequence length="117" mass="13047">MVSTGGERDLGWSRPSTESRLPFSTCRLGFTDLLDILLPSLPNPTSHRSASAADRNPLWREKVEVPLSMAPVAGRGDLRPGLPPHGAHRSPREDSRHRERRPHRLSSGESCHREIAR</sequence>
<keyword evidence="3" id="KW-1185">Reference proteome</keyword>
<feature type="region of interest" description="Disordered" evidence="1">
    <location>
        <begin position="39"/>
        <end position="117"/>
    </location>
</feature>
<feature type="region of interest" description="Disordered" evidence="1">
    <location>
        <begin position="1"/>
        <end position="22"/>
    </location>
</feature>
<evidence type="ECO:0000313" key="2">
    <source>
        <dbReference type="EMBL" id="TKW06712.1"/>
    </source>
</evidence>
<proteinExistence type="predicted"/>
<reference evidence="2" key="1">
    <citation type="submission" date="2019-03" db="EMBL/GenBank/DDBJ databases">
        <title>WGS assembly of Setaria viridis.</title>
        <authorList>
            <person name="Huang P."/>
            <person name="Jenkins J."/>
            <person name="Grimwood J."/>
            <person name="Barry K."/>
            <person name="Healey A."/>
            <person name="Mamidi S."/>
            <person name="Sreedasyam A."/>
            <person name="Shu S."/>
            <person name="Feldman M."/>
            <person name="Wu J."/>
            <person name="Yu Y."/>
            <person name="Chen C."/>
            <person name="Johnson J."/>
            <person name="Rokhsar D."/>
            <person name="Baxter I."/>
            <person name="Schmutz J."/>
            <person name="Brutnell T."/>
            <person name="Kellogg E."/>
        </authorList>
    </citation>
    <scope>NUCLEOTIDE SEQUENCE [LARGE SCALE GENOMIC DNA]</scope>
</reference>
<organism evidence="2 3">
    <name type="scientific">Setaria viridis</name>
    <name type="common">Green bristlegrass</name>
    <name type="synonym">Setaria italica subsp. viridis</name>
    <dbReference type="NCBI Taxonomy" id="4556"/>
    <lineage>
        <taxon>Eukaryota</taxon>
        <taxon>Viridiplantae</taxon>
        <taxon>Streptophyta</taxon>
        <taxon>Embryophyta</taxon>
        <taxon>Tracheophyta</taxon>
        <taxon>Spermatophyta</taxon>
        <taxon>Magnoliopsida</taxon>
        <taxon>Liliopsida</taxon>
        <taxon>Poales</taxon>
        <taxon>Poaceae</taxon>
        <taxon>PACMAD clade</taxon>
        <taxon>Panicoideae</taxon>
        <taxon>Panicodae</taxon>
        <taxon>Paniceae</taxon>
        <taxon>Cenchrinae</taxon>
        <taxon>Setaria</taxon>
    </lineage>
</organism>
<dbReference type="EMBL" id="CM016558">
    <property type="protein sequence ID" value="TKW06712.1"/>
    <property type="molecule type" value="Genomic_DNA"/>
</dbReference>
<protein>
    <submittedName>
        <fullName evidence="2">Uncharacterized protein</fullName>
    </submittedName>
</protein>
<name>A0A4U6TWN7_SETVI</name>
<dbReference type="Gramene" id="TKW06712">
    <property type="protein sequence ID" value="TKW06712"/>
    <property type="gene ID" value="SEVIR_7G258050v2"/>
</dbReference>
<dbReference type="Proteomes" id="UP000298652">
    <property type="component" value="Chromosome 7"/>
</dbReference>
<accession>A0A4U6TWN7</accession>
<gene>
    <name evidence="2" type="ORF">SEVIR_7G258050v2</name>
</gene>
<feature type="compositionally biased region" description="Basic and acidic residues" evidence="1">
    <location>
        <begin position="1"/>
        <end position="11"/>
    </location>
</feature>